<dbReference type="GO" id="GO:0045892">
    <property type="term" value="P:negative regulation of DNA-templated transcription"/>
    <property type="evidence" value="ECO:0007669"/>
    <property type="project" value="TreeGrafter"/>
</dbReference>
<reference evidence="7" key="1">
    <citation type="submission" date="2008-12" db="EMBL/GenBank/DDBJ databases">
        <title>Annotation of Streptomyces ghanaensis ATCC 14672.</title>
        <authorList>
            <consortium name="The Broad Institute Genome Sequencing Platform"/>
            <consortium name="Broad Institute Microbial Sequencing Center"/>
            <person name="Fischbach M."/>
            <person name="Ward D."/>
            <person name="Young S."/>
            <person name="Kodira C.D."/>
            <person name="Zeng Q."/>
            <person name="Koehrsen M."/>
            <person name="Godfrey P."/>
            <person name="Alvarado L."/>
            <person name="Berlin A.M."/>
            <person name="Borenstein D."/>
            <person name="Chen Z."/>
            <person name="Engels R."/>
            <person name="Freedman E."/>
            <person name="Gellesch M."/>
            <person name="Goldberg J."/>
            <person name="Griggs A."/>
            <person name="Gujja S."/>
            <person name="Heiman D.I."/>
            <person name="Hepburn T.A."/>
            <person name="Howarth C."/>
            <person name="Jen D."/>
            <person name="Larson L."/>
            <person name="Lewis B."/>
            <person name="Mehta T."/>
            <person name="Park D."/>
            <person name="Pearson M."/>
            <person name="Roberts A."/>
            <person name="Saif S."/>
            <person name="Shea T.D."/>
            <person name="Shenoy N."/>
            <person name="Sisk P."/>
            <person name="Stolte C."/>
            <person name="Sykes S.N."/>
            <person name="Walk T."/>
            <person name="White J."/>
            <person name="Yandava C."/>
            <person name="Straight P."/>
            <person name="Clardy J."/>
            <person name="Hung D."/>
            <person name="Kolter R."/>
            <person name="Mekalanos J."/>
            <person name="Walker S."/>
            <person name="Walsh C.T."/>
            <person name="Wieland B.L.C."/>
            <person name="Ilzarbe M."/>
            <person name="Galagan J."/>
            <person name="Nusbaum C."/>
            <person name="Birren B."/>
        </authorList>
    </citation>
    <scope>NUCLEOTIDE SEQUENCE [LARGE SCALE GENOMIC DNA]</scope>
    <source>
        <strain evidence="7">ATCC 14672 / DSM 40746 / JCM 4963 / KCTC 9882 / NRRL B-12104 / FH 1290</strain>
    </source>
</reference>
<dbReference type="Pfam" id="PF09339">
    <property type="entry name" value="HTH_IclR"/>
    <property type="match status" value="1"/>
</dbReference>
<feature type="domain" description="IclR-ED" evidence="5">
    <location>
        <begin position="113"/>
        <end position="295"/>
    </location>
</feature>
<protein>
    <submittedName>
        <fullName evidence="6">Predicted protein</fullName>
    </submittedName>
</protein>
<dbReference type="SMART" id="SM00346">
    <property type="entry name" value="HTH_ICLR"/>
    <property type="match status" value="1"/>
</dbReference>
<dbReference type="InterPro" id="IPR036388">
    <property type="entry name" value="WH-like_DNA-bd_sf"/>
</dbReference>
<feature type="domain" description="HTH iclR-type" evidence="4">
    <location>
        <begin position="58"/>
        <end position="119"/>
    </location>
</feature>
<evidence type="ECO:0000256" key="2">
    <source>
        <dbReference type="ARBA" id="ARBA00023125"/>
    </source>
</evidence>
<dbReference type="PROSITE" id="PS51078">
    <property type="entry name" value="ICLR_ED"/>
    <property type="match status" value="1"/>
</dbReference>
<dbReference type="SUPFAM" id="SSF55781">
    <property type="entry name" value="GAF domain-like"/>
    <property type="match status" value="1"/>
</dbReference>
<keyword evidence="3" id="KW-0804">Transcription</keyword>
<dbReference type="InterPro" id="IPR050707">
    <property type="entry name" value="HTH_MetabolicPath_Reg"/>
</dbReference>
<organism evidence="6 7">
    <name type="scientific">Streptomyces viridosporus (strain ATCC 14672 / DSM 40746 / JCM 4963 / KCTC 9882 / NRRL B-12104 / FH 1290)</name>
    <name type="common">Streptomyces ghanaensis</name>
    <dbReference type="NCBI Taxonomy" id="566461"/>
    <lineage>
        <taxon>Bacteria</taxon>
        <taxon>Bacillati</taxon>
        <taxon>Actinomycetota</taxon>
        <taxon>Actinomycetes</taxon>
        <taxon>Kitasatosporales</taxon>
        <taxon>Streptomycetaceae</taxon>
        <taxon>Streptomyces</taxon>
    </lineage>
</organism>
<dbReference type="eggNOG" id="COG1414">
    <property type="taxonomic scope" value="Bacteria"/>
</dbReference>
<evidence type="ECO:0000259" key="4">
    <source>
        <dbReference type="PROSITE" id="PS51077"/>
    </source>
</evidence>
<evidence type="ECO:0000259" key="5">
    <source>
        <dbReference type="PROSITE" id="PS51078"/>
    </source>
</evidence>
<dbReference type="EMBL" id="DS999641">
    <property type="protein sequence ID" value="EFE66568.2"/>
    <property type="molecule type" value="Genomic_DNA"/>
</dbReference>
<evidence type="ECO:0000256" key="3">
    <source>
        <dbReference type="ARBA" id="ARBA00023163"/>
    </source>
</evidence>
<gene>
    <name evidence="6" type="ORF">SSFG_01817</name>
</gene>
<evidence type="ECO:0000313" key="7">
    <source>
        <dbReference type="Proteomes" id="UP000003824"/>
    </source>
</evidence>
<dbReference type="InterPro" id="IPR036390">
    <property type="entry name" value="WH_DNA-bd_sf"/>
</dbReference>
<dbReference type="PANTHER" id="PTHR30136">
    <property type="entry name" value="HELIX-TURN-HELIX TRANSCRIPTIONAL REGULATOR, ICLR FAMILY"/>
    <property type="match status" value="1"/>
</dbReference>
<dbReference type="AlphaFoldDB" id="D5ZRQ5"/>
<dbReference type="Gene3D" id="1.10.10.10">
    <property type="entry name" value="Winged helix-like DNA-binding domain superfamily/Winged helix DNA-binding domain"/>
    <property type="match status" value="1"/>
</dbReference>
<name>D5ZRQ5_STRV1</name>
<dbReference type="InterPro" id="IPR014757">
    <property type="entry name" value="Tscrpt_reg_IclR_C"/>
</dbReference>
<dbReference type="GO" id="GO:0003700">
    <property type="term" value="F:DNA-binding transcription factor activity"/>
    <property type="evidence" value="ECO:0007669"/>
    <property type="project" value="TreeGrafter"/>
</dbReference>
<accession>D5ZRQ5</accession>
<evidence type="ECO:0000256" key="1">
    <source>
        <dbReference type="ARBA" id="ARBA00023015"/>
    </source>
</evidence>
<dbReference type="PANTHER" id="PTHR30136:SF24">
    <property type="entry name" value="HTH-TYPE TRANSCRIPTIONAL REPRESSOR ALLR"/>
    <property type="match status" value="1"/>
</dbReference>
<dbReference type="Proteomes" id="UP000003824">
    <property type="component" value="Unassembled WGS sequence"/>
</dbReference>
<evidence type="ECO:0000313" key="6">
    <source>
        <dbReference type="EMBL" id="EFE66568.2"/>
    </source>
</evidence>
<keyword evidence="1" id="KW-0805">Transcription regulation</keyword>
<sequence length="301" mass="32378">MVRRNHLMVLWRVSRMESRVITDVNACRSIQWFTRTTWWTYAGGMTLPSTAAAADGGVRSVTRAFDLLRAFDADHKVRSLRELVEFTGLPKSTVVRLLSTLGNPGIITSPSESTYSIGPSFLRWVKLAEAMWEVGAEARQVMTALRDECGETVNIYIRQDLHRICVAQVEGTATVRSVVRVGEPYPLTGGAAARVLLGGCPDTVLEALSAQDARVDAKDLRTAAASTREAGFAITHGDRELGASAVAAPIVAADGRLLAALSMSGPTSRFTADRVARYVDAATLAARRISAVGLGTVEAFL</sequence>
<dbReference type="InterPro" id="IPR029016">
    <property type="entry name" value="GAF-like_dom_sf"/>
</dbReference>
<keyword evidence="2" id="KW-0238">DNA-binding</keyword>
<dbReference type="GO" id="GO:0003677">
    <property type="term" value="F:DNA binding"/>
    <property type="evidence" value="ECO:0007669"/>
    <property type="project" value="UniProtKB-KW"/>
</dbReference>
<dbReference type="Pfam" id="PF01614">
    <property type="entry name" value="IclR_C"/>
    <property type="match status" value="1"/>
</dbReference>
<dbReference type="Gene3D" id="3.30.450.40">
    <property type="match status" value="1"/>
</dbReference>
<dbReference type="SUPFAM" id="SSF46785">
    <property type="entry name" value="Winged helix' DNA-binding domain"/>
    <property type="match status" value="1"/>
</dbReference>
<dbReference type="PROSITE" id="PS51077">
    <property type="entry name" value="HTH_ICLR"/>
    <property type="match status" value="1"/>
</dbReference>
<proteinExistence type="predicted"/>
<dbReference type="InterPro" id="IPR005471">
    <property type="entry name" value="Tscrpt_reg_IclR_N"/>
</dbReference>